<keyword evidence="2" id="KW-1185">Reference proteome</keyword>
<evidence type="ECO:0000313" key="2">
    <source>
        <dbReference type="Proteomes" id="UP001200034"/>
    </source>
</evidence>
<dbReference type="Proteomes" id="UP001200034">
    <property type="component" value="Unassembled WGS sequence"/>
</dbReference>
<name>A0AAD4JX19_9MUSC</name>
<dbReference type="EMBL" id="JAJJHW010002774">
    <property type="protein sequence ID" value="KAH8366232.1"/>
    <property type="molecule type" value="Genomic_DNA"/>
</dbReference>
<organism evidence="1 2">
    <name type="scientific">Drosophila rubida</name>
    <dbReference type="NCBI Taxonomy" id="30044"/>
    <lineage>
        <taxon>Eukaryota</taxon>
        <taxon>Metazoa</taxon>
        <taxon>Ecdysozoa</taxon>
        <taxon>Arthropoda</taxon>
        <taxon>Hexapoda</taxon>
        <taxon>Insecta</taxon>
        <taxon>Pterygota</taxon>
        <taxon>Neoptera</taxon>
        <taxon>Endopterygota</taxon>
        <taxon>Diptera</taxon>
        <taxon>Brachycera</taxon>
        <taxon>Muscomorpha</taxon>
        <taxon>Ephydroidea</taxon>
        <taxon>Drosophilidae</taxon>
        <taxon>Drosophila</taxon>
    </lineage>
</organism>
<gene>
    <name evidence="1" type="ORF">KR093_010550</name>
</gene>
<dbReference type="AlphaFoldDB" id="A0AAD4JX19"/>
<feature type="non-terminal residue" evidence="1">
    <location>
        <position position="98"/>
    </location>
</feature>
<proteinExistence type="predicted"/>
<sequence>PNTVRVFAAVSTEAATAPKACAPESSCKDVTESSALCLYDADVGCIRKYASLCHLKIASCRQNKVIGDYSADYCSMETYLCELTPEYERWTIFFGHEK</sequence>
<feature type="non-terminal residue" evidence="1">
    <location>
        <position position="1"/>
    </location>
</feature>
<accession>A0AAD4JX19</accession>
<comment type="caution">
    <text evidence="1">The sequence shown here is derived from an EMBL/GenBank/DDBJ whole genome shotgun (WGS) entry which is preliminary data.</text>
</comment>
<reference evidence="1" key="1">
    <citation type="journal article" date="2021" name="Mol. Ecol. Resour.">
        <title>Phylogenomic analyses of the genus Drosophila reveals genomic signals of climate adaptation.</title>
        <authorList>
            <person name="Li F."/>
            <person name="Rane R.V."/>
            <person name="Luria V."/>
            <person name="Xiong Z."/>
            <person name="Chen J."/>
            <person name="Li Z."/>
            <person name="Catullo R.A."/>
            <person name="Griffin P.C."/>
            <person name="Schiffer M."/>
            <person name="Pearce S."/>
            <person name="Lee S.F."/>
            <person name="McElroy K."/>
            <person name="Stocker A."/>
            <person name="Shirriffs J."/>
            <person name="Cockerell F."/>
            <person name="Coppin C."/>
            <person name="Sgro C.M."/>
            <person name="Karger A."/>
            <person name="Cain J.W."/>
            <person name="Weber J.A."/>
            <person name="Santpere G."/>
            <person name="Kirschner M.W."/>
            <person name="Hoffmann A.A."/>
            <person name="Oakeshott J.G."/>
            <person name="Zhang G."/>
        </authorList>
    </citation>
    <scope>NUCLEOTIDE SEQUENCE</scope>
    <source>
        <strain evidence="1">BGI-SZ-2011g</strain>
    </source>
</reference>
<evidence type="ECO:0000313" key="1">
    <source>
        <dbReference type="EMBL" id="KAH8366232.1"/>
    </source>
</evidence>
<protein>
    <submittedName>
        <fullName evidence="1">Uncharacterized protein</fullName>
    </submittedName>
</protein>